<comment type="cofactor">
    <cofactor evidence="1">
        <name>FMN</name>
        <dbReference type="ChEBI" id="CHEBI:58210"/>
    </cofactor>
</comment>
<evidence type="ECO:0000313" key="7">
    <source>
        <dbReference type="Proteomes" id="UP001570846"/>
    </source>
</evidence>
<evidence type="ECO:0000256" key="3">
    <source>
        <dbReference type="ARBA" id="ARBA00022643"/>
    </source>
</evidence>
<dbReference type="Proteomes" id="UP001570846">
    <property type="component" value="Unassembled WGS sequence"/>
</dbReference>
<accession>A0ABV4RMG2</accession>
<organism evidence="6 7">
    <name type="scientific">Rufibacter glacialis</name>
    <dbReference type="NCBI Taxonomy" id="1259555"/>
    <lineage>
        <taxon>Bacteria</taxon>
        <taxon>Pseudomonadati</taxon>
        <taxon>Bacteroidota</taxon>
        <taxon>Cytophagia</taxon>
        <taxon>Cytophagales</taxon>
        <taxon>Hymenobacteraceae</taxon>
        <taxon>Rufibacter</taxon>
    </lineage>
</organism>
<evidence type="ECO:0000256" key="1">
    <source>
        <dbReference type="ARBA" id="ARBA00001917"/>
    </source>
</evidence>
<sequence>MNPFIIFQNWLQEELNLTQVRIPTACCLSTVGLDGFPNARFVSLKEVIDDSFVVTGPINSRKGLEINQINKVALTFWWVESERQVRIQGRASKNSRKGNSYFTTTCRQIFFRKKQRQPNSLHCLQPRTRAFKHKQTS</sequence>
<keyword evidence="2" id="KW-0285">Flavoprotein</keyword>
<evidence type="ECO:0000313" key="6">
    <source>
        <dbReference type="EMBL" id="MFA1773422.1"/>
    </source>
</evidence>
<keyword evidence="3" id="KW-0288">FMN</keyword>
<dbReference type="EMBL" id="JBGOGF010000012">
    <property type="protein sequence ID" value="MFA1773422.1"/>
    <property type="molecule type" value="Genomic_DNA"/>
</dbReference>
<name>A0ABV4RMG2_9BACT</name>
<dbReference type="PANTHER" id="PTHR10851">
    <property type="entry name" value="PYRIDOXINE-5-PHOSPHATE OXIDASE"/>
    <property type="match status" value="1"/>
</dbReference>
<dbReference type="InterPro" id="IPR011576">
    <property type="entry name" value="Pyridox_Oxase_N"/>
</dbReference>
<evidence type="ECO:0000256" key="2">
    <source>
        <dbReference type="ARBA" id="ARBA00022630"/>
    </source>
</evidence>
<dbReference type="InterPro" id="IPR012349">
    <property type="entry name" value="Split_barrel_FMN-bd"/>
</dbReference>
<keyword evidence="7" id="KW-1185">Reference proteome</keyword>
<reference evidence="6 7" key="1">
    <citation type="submission" date="2024-08" db="EMBL/GenBank/DDBJ databases">
        <authorList>
            <person name="Wei W."/>
        </authorList>
    </citation>
    <scope>NUCLEOTIDE SEQUENCE [LARGE SCALE GENOMIC DNA]</scope>
    <source>
        <strain evidence="6 7">XU2</strain>
    </source>
</reference>
<feature type="domain" description="Pyridoxamine 5'-phosphate oxidase N-terminal" evidence="5">
    <location>
        <begin position="21"/>
        <end position="109"/>
    </location>
</feature>
<dbReference type="InterPro" id="IPR000659">
    <property type="entry name" value="Pyridox_Oxase"/>
</dbReference>
<proteinExistence type="predicted"/>
<evidence type="ECO:0000256" key="4">
    <source>
        <dbReference type="ARBA" id="ARBA00023002"/>
    </source>
</evidence>
<dbReference type="Pfam" id="PF01243">
    <property type="entry name" value="PNPOx_N"/>
    <property type="match status" value="1"/>
</dbReference>
<comment type="caution">
    <text evidence="6">The sequence shown here is derived from an EMBL/GenBank/DDBJ whole genome shotgun (WGS) entry which is preliminary data.</text>
</comment>
<evidence type="ECO:0000259" key="5">
    <source>
        <dbReference type="Pfam" id="PF01243"/>
    </source>
</evidence>
<dbReference type="Gene3D" id="2.30.110.10">
    <property type="entry name" value="Electron Transport, Fmn-binding Protein, Chain A"/>
    <property type="match status" value="1"/>
</dbReference>
<dbReference type="SUPFAM" id="SSF50475">
    <property type="entry name" value="FMN-binding split barrel"/>
    <property type="match status" value="1"/>
</dbReference>
<keyword evidence="4" id="KW-0560">Oxidoreductase</keyword>
<gene>
    <name evidence="6" type="ORF">ACD591_19130</name>
</gene>
<dbReference type="PANTHER" id="PTHR10851:SF0">
    <property type="entry name" value="PYRIDOXINE-5'-PHOSPHATE OXIDASE"/>
    <property type="match status" value="1"/>
</dbReference>
<protein>
    <submittedName>
        <fullName evidence="6">Pyridoxamine 5'-phosphate oxidase family protein</fullName>
    </submittedName>
</protein>
<dbReference type="RefSeq" id="WP_225840566.1">
    <property type="nucleotide sequence ID" value="NZ_BMMG01000010.1"/>
</dbReference>